<dbReference type="SUPFAM" id="SSF53756">
    <property type="entry name" value="UDP-Glycosyltransferase/glycogen phosphorylase"/>
    <property type="match status" value="1"/>
</dbReference>
<dbReference type="EMBL" id="WOTB01000013">
    <property type="protein sequence ID" value="NHN85122.1"/>
    <property type="molecule type" value="Genomic_DNA"/>
</dbReference>
<evidence type="ECO:0000259" key="1">
    <source>
        <dbReference type="Pfam" id="PF00534"/>
    </source>
</evidence>
<gene>
    <name evidence="2" type="ORF">GOB93_10775</name>
</gene>
<dbReference type="Pfam" id="PF00534">
    <property type="entry name" value="Glycos_transf_1"/>
    <property type="match status" value="1"/>
</dbReference>
<evidence type="ECO:0000313" key="3">
    <source>
        <dbReference type="Proteomes" id="UP000635278"/>
    </source>
</evidence>
<dbReference type="PANTHER" id="PTHR12526">
    <property type="entry name" value="GLYCOSYLTRANSFERASE"/>
    <property type="match status" value="1"/>
</dbReference>
<reference evidence="2 3" key="1">
    <citation type="journal article" date="2020" name="Int. J. Syst. Evol. Microbiol.">
        <title>Novel acetic acid bacteria from cider fermentations: Acetobacter conturbans sp. nov. and Acetobacter fallax sp. nov.</title>
        <authorList>
            <person name="Sombolestani A.S."/>
            <person name="Cleenwerck I."/>
            <person name="Cnockaert M."/>
            <person name="Borremans W."/>
            <person name="Wieme A.D."/>
            <person name="De Vuyst L."/>
            <person name="Vandamme P."/>
        </authorList>
    </citation>
    <scope>NUCLEOTIDE SEQUENCE [LARGE SCALE GENOMIC DNA]</scope>
    <source>
        <strain evidence="2 3">LMG 30640</strain>
    </source>
</reference>
<dbReference type="Proteomes" id="UP000635278">
    <property type="component" value="Unassembled WGS sequence"/>
</dbReference>
<protein>
    <submittedName>
        <fullName evidence="2">Glycosyltransferase</fullName>
    </submittedName>
</protein>
<evidence type="ECO:0000313" key="2">
    <source>
        <dbReference type="EMBL" id="NHN85122.1"/>
    </source>
</evidence>
<dbReference type="InterPro" id="IPR001296">
    <property type="entry name" value="Glyco_trans_1"/>
</dbReference>
<dbReference type="Gene3D" id="3.40.50.2000">
    <property type="entry name" value="Glycogen Phosphorylase B"/>
    <property type="match status" value="1"/>
</dbReference>
<comment type="caution">
    <text evidence="2">The sequence shown here is derived from an EMBL/GenBank/DDBJ whole genome shotgun (WGS) entry which is preliminary data.</text>
</comment>
<feature type="domain" description="Glycosyl transferase family 1" evidence="1">
    <location>
        <begin position="238"/>
        <end position="334"/>
    </location>
</feature>
<sequence>MMIRVFVQLSYGYGAGNWNGKFRQGKILGTNEPYAYGYYRAASDDIKVTYSEDIEKETLLQKSVRYVARLILGFDFVQVWRNRKQIESGADVVWTYNEAQTLGVMLLKKLLRLKRPKVIGQSVWLIDKWPRNRIRQKLYRWLLKDVDVLTFNSKINSDIARKMFPHNRIEFTKFGIRCDEMVPYSPKDTGNVIAVGNDRSRDWTTLAACASRMTDTNFFLATQNAAAIAIADKHPNMTIAGLKTNADMASFYEKAILVIVPLKRNNYVSGLTVVEESGVMGVPCIVTDTGGLRDYFTDDMVYFVPPDDADALIQAIQTLLSDKEKRARMVKNIQDYMKTSLNSQTYVDEYVRITRQLDLNPV</sequence>
<keyword evidence="3" id="KW-1185">Reference proteome</keyword>
<accession>A0ABX0JQN2</accession>
<organism evidence="2 3">
    <name type="scientific">Acetobacter musti</name>
    <dbReference type="NCBI Taxonomy" id="864732"/>
    <lineage>
        <taxon>Bacteria</taxon>
        <taxon>Pseudomonadati</taxon>
        <taxon>Pseudomonadota</taxon>
        <taxon>Alphaproteobacteria</taxon>
        <taxon>Acetobacterales</taxon>
        <taxon>Acetobacteraceae</taxon>
        <taxon>Acetobacter</taxon>
    </lineage>
</organism>
<proteinExistence type="predicted"/>
<name>A0ABX0JQN2_9PROT</name>